<dbReference type="CDD" id="cd09008">
    <property type="entry name" value="MTAN"/>
    <property type="match status" value="1"/>
</dbReference>
<organism evidence="2 3">
    <name type="scientific">Hypocrea virens (strain Gv29-8 / FGSC 10586)</name>
    <name type="common">Gliocladium virens</name>
    <name type="synonym">Trichoderma virens</name>
    <dbReference type="NCBI Taxonomy" id="413071"/>
    <lineage>
        <taxon>Eukaryota</taxon>
        <taxon>Fungi</taxon>
        <taxon>Dikarya</taxon>
        <taxon>Ascomycota</taxon>
        <taxon>Pezizomycotina</taxon>
        <taxon>Sordariomycetes</taxon>
        <taxon>Hypocreomycetidae</taxon>
        <taxon>Hypocreales</taxon>
        <taxon>Hypocreaceae</taxon>
        <taxon>Trichoderma</taxon>
    </lineage>
</organism>
<dbReference type="eggNOG" id="KOG1840">
    <property type="taxonomic scope" value="Eukaryota"/>
</dbReference>
<evidence type="ECO:0000313" key="3">
    <source>
        <dbReference type="Proteomes" id="UP000007115"/>
    </source>
</evidence>
<dbReference type="PANTHER" id="PTHR46082:SF6">
    <property type="entry name" value="AAA+ ATPASE DOMAIN-CONTAINING PROTEIN-RELATED"/>
    <property type="match status" value="1"/>
</dbReference>
<evidence type="ECO:0000313" key="2">
    <source>
        <dbReference type="EMBL" id="EHK17716.1"/>
    </source>
</evidence>
<sequence>MEVGKIFKEFLSVEALDEEAEKKINLGSKADVGATRTVALLPSLQPINLTHRRKISHPQDARLTIPPSSREDFEIAIVCALPLEYDAVCVLIDKFWDEEGDPYGKSKGDLNVYTTGRIGKHDIVLVLLPEMGKVGAASTTASLRSSFPGLKLILLTGICGGVPNPGTAKELLLGDVVLSSSVFQYDFGRLHSNKFVPKKTSTDSLGRPEKKIRSLLKFFDTLRGRVQLEKRAAYYLEHIQDITAKEQPIGQYICPGAANDKLFGAVYVHKHYGEPQCACKNSNDDCEDSRKLSCHELQCDEKFLIERHRIKHKLHLEQEGRNKEAQAPMIFLGSIGSGDTVMRSSEDRDRIAAKYDLIAFEMEGAGAWDELPCIIVKGICDYADSHKNKMWQHFAAATAASVMKALLEKYA</sequence>
<gene>
    <name evidence="2" type="ORF">TRIVIDRAFT_42949</name>
</gene>
<dbReference type="RefSeq" id="XP_013951910.1">
    <property type="nucleotide sequence ID" value="XM_014096435.1"/>
</dbReference>
<dbReference type="InParanoid" id="G9N6F5"/>
<dbReference type="AlphaFoldDB" id="G9N6F5"/>
<keyword evidence="3" id="KW-1185">Reference proteome</keyword>
<dbReference type="SUPFAM" id="SSF53167">
    <property type="entry name" value="Purine and uridine phosphorylases"/>
    <property type="match status" value="1"/>
</dbReference>
<accession>G9N6F5</accession>
<dbReference type="Gene3D" id="3.40.50.1580">
    <property type="entry name" value="Nucleoside phosphorylase domain"/>
    <property type="match status" value="1"/>
</dbReference>
<name>G9N6F5_HYPVG</name>
<feature type="domain" description="Nucleoside phosphorylase" evidence="1">
    <location>
        <begin position="74"/>
        <end position="190"/>
    </location>
</feature>
<dbReference type="InterPro" id="IPR053137">
    <property type="entry name" value="NLR-like"/>
</dbReference>
<dbReference type="InterPro" id="IPR035994">
    <property type="entry name" value="Nucleoside_phosphorylase_sf"/>
</dbReference>
<dbReference type="PANTHER" id="PTHR46082">
    <property type="entry name" value="ATP/GTP-BINDING PROTEIN-RELATED"/>
    <property type="match status" value="1"/>
</dbReference>
<dbReference type="Proteomes" id="UP000007115">
    <property type="component" value="Unassembled WGS sequence"/>
</dbReference>
<dbReference type="GeneID" id="25794152"/>
<dbReference type="GO" id="GO:0003824">
    <property type="term" value="F:catalytic activity"/>
    <property type="evidence" value="ECO:0007669"/>
    <property type="project" value="InterPro"/>
</dbReference>
<comment type="caution">
    <text evidence="2">The sequence shown here is derived from an EMBL/GenBank/DDBJ whole genome shotgun (WGS) entry which is preliminary data.</text>
</comment>
<dbReference type="OrthoDB" id="5986190at2759"/>
<protein>
    <recommendedName>
        <fullName evidence="1">Nucleoside phosphorylase domain-containing protein</fullName>
    </recommendedName>
</protein>
<dbReference type="VEuPathDB" id="FungiDB:TRIVIDRAFT_42949"/>
<dbReference type="Pfam" id="PF01048">
    <property type="entry name" value="PNP_UDP_1"/>
    <property type="match status" value="1"/>
</dbReference>
<dbReference type="InterPro" id="IPR000845">
    <property type="entry name" value="Nucleoside_phosphorylase_d"/>
</dbReference>
<evidence type="ECO:0000259" key="1">
    <source>
        <dbReference type="Pfam" id="PF01048"/>
    </source>
</evidence>
<dbReference type="HOGENOM" id="CLU_000288_34_22_1"/>
<dbReference type="STRING" id="413071.G9N6F5"/>
<reference evidence="2 3" key="1">
    <citation type="journal article" date="2011" name="Genome Biol.">
        <title>Comparative genome sequence analysis underscores mycoparasitism as the ancestral life style of Trichoderma.</title>
        <authorList>
            <person name="Kubicek C.P."/>
            <person name="Herrera-Estrella A."/>
            <person name="Seidl-Seiboth V."/>
            <person name="Martinez D.A."/>
            <person name="Druzhinina I.S."/>
            <person name="Thon M."/>
            <person name="Zeilinger S."/>
            <person name="Casas-Flores S."/>
            <person name="Horwitz B.A."/>
            <person name="Mukherjee P.K."/>
            <person name="Mukherjee M."/>
            <person name="Kredics L."/>
            <person name="Alcaraz L.D."/>
            <person name="Aerts A."/>
            <person name="Antal Z."/>
            <person name="Atanasova L."/>
            <person name="Cervantes-Badillo M.G."/>
            <person name="Challacombe J."/>
            <person name="Chertkov O."/>
            <person name="McCluskey K."/>
            <person name="Coulpier F."/>
            <person name="Deshpande N."/>
            <person name="von Doehren H."/>
            <person name="Ebbole D.J."/>
            <person name="Esquivel-Naranjo E.U."/>
            <person name="Fekete E."/>
            <person name="Flipphi M."/>
            <person name="Glaser F."/>
            <person name="Gomez-Rodriguez E.Y."/>
            <person name="Gruber S."/>
            <person name="Han C."/>
            <person name="Henrissat B."/>
            <person name="Hermosa R."/>
            <person name="Hernandez-Onate M."/>
            <person name="Karaffa L."/>
            <person name="Kosti I."/>
            <person name="Le Crom S."/>
            <person name="Lindquist E."/>
            <person name="Lucas S."/>
            <person name="Luebeck M."/>
            <person name="Luebeck P.S."/>
            <person name="Margeot A."/>
            <person name="Metz B."/>
            <person name="Misra M."/>
            <person name="Nevalainen H."/>
            <person name="Omann M."/>
            <person name="Packer N."/>
            <person name="Perrone G."/>
            <person name="Uresti-Rivera E.E."/>
            <person name="Salamov A."/>
            <person name="Schmoll M."/>
            <person name="Seiboth B."/>
            <person name="Shapiro H."/>
            <person name="Sukno S."/>
            <person name="Tamayo-Ramos J.A."/>
            <person name="Tisch D."/>
            <person name="Wiest A."/>
            <person name="Wilkinson H.H."/>
            <person name="Zhang M."/>
            <person name="Coutinho P.M."/>
            <person name="Kenerley C.M."/>
            <person name="Monte E."/>
            <person name="Baker S.E."/>
            <person name="Grigoriev I.V."/>
        </authorList>
    </citation>
    <scope>NUCLEOTIDE SEQUENCE [LARGE SCALE GENOMIC DNA]</scope>
    <source>
        <strain evidence="3">Gv29-8 / FGSC 10586</strain>
    </source>
</reference>
<proteinExistence type="predicted"/>
<dbReference type="GO" id="GO:0009116">
    <property type="term" value="P:nucleoside metabolic process"/>
    <property type="evidence" value="ECO:0007669"/>
    <property type="project" value="InterPro"/>
</dbReference>
<dbReference type="EMBL" id="ABDF02000088">
    <property type="protein sequence ID" value="EHK17716.1"/>
    <property type="molecule type" value="Genomic_DNA"/>
</dbReference>